<evidence type="ECO:0000256" key="1">
    <source>
        <dbReference type="SAM" id="MobiDB-lite"/>
    </source>
</evidence>
<feature type="region of interest" description="Disordered" evidence="1">
    <location>
        <begin position="622"/>
        <end position="644"/>
    </location>
</feature>
<accession>A0AAN6YAU2</accession>
<dbReference type="EMBL" id="MU858075">
    <property type="protein sequence ID" value="KAK4215883.1"/>
    <property type="molecule type" value="Genomic_DNA"/>
</dbReference>
<reference evidence="2" key="2">
    <citation type="submission" date="2023-05" db="EMBL/GenBank/DDBJ databases">
        <authorList>
            <consortium name="Lawrence Berkeley National Laboratory"/>
            <person name="Steindorff A."/>
            <person name="Hensen N."/>
            <person name="Bonometti L."/>
            <person name="Westerberg I."/>
            <person name="Brannstrom I.O."/>
            <person name="Guillou S."/>
            <person name="Cros-Aarteil S."/>
            <person name="Calhoun S."/>
            <person name="Haridas S."/>
            <person name="Kuo A."/>
            <person name="Mondo S."/>
            <person name="Pangilinan J."/>
            <person name="Riley R."/>
            <person name="Labutti K."/>
            <person name="Andreopoulos B."/>
            <person name="Lipzen A."/>
            <person name="Chen C."/>
            <person name="Yanf M."/>
            <person name="Daum C."/>
            <person name="Ng V."/>
            <person name="Clum A."/>
            <person name="Ohm R."/>
            <person name="Martin F."/>
            <person name="Silar P."/>
            <person name="Natvig D."/>
            <person name="Lalanne C."/>
            <person name="Gautier V."/>
            <person name="Ament-Velasquez S.L."/>
            <person name="Kruys A."/>
            <person name="Hutchinson M.I."/>
            <person name="Powell A.J."/>
            <person name="Barry K."/>
            <person name="Miller A.N."/>
            <person name="Grigoriev I.V."/>
            <person name="Debuchy R."/>
            <person name="Gladieux P."/>
            <person name="Thoren M.H."/>
            <person name="Johannesson H."/>
        </authorList>
    </citation>
    <scope>NUCLEOTIDE SEQUENCE</scope>
    <source>
        <strain evidence="2">PSN293</strain>
    </source>
</reference>
<dbReference type="Proteomes" id="UP001301769">
    <property type="component" value="Unassembled WGS sequence"/>
</dbReference>
<feature type="region of interest" description="Disordered" evidence="1">
    <location>
        <begin position="537"/>
        <end position="570"/>
    </location>
</feature>
<name>A0AAN6YAU2_9PEZI</name>
<protein>
    <submittedName>
        <fullName evidence="2">Uncharacterized protein</fullName>
    </submittedName>
</protein>
<dbReference type="AlphaFoldDB" id="A0AAN6YAU2"/>
<feature type="region of interest" description="Disordered" evidence="1">
    <location>
        <begin position="78"/>
        <end position="142"/>
    </location>
</feature>
<proteinExistence type="predicted"/>
<feature type="region of interest" description="Disordered" evidence="1">
    <location>
        <begin position="735"/>
        <end position="760"/>
    </location>
</feature>
<evidence type="ECO:0000313" key="2">
    <source>
        <dbReference type="EMBL" id="KAK4215883.1"/>
    </source>
</evidence>
<feature type="region of interest" description="Disordered" evidence="1">
    <location>
        <begin position="825"/>
        <end position="851"/>
    </location>
</feature>
<reference evidence="2" key="1">
    <citation type="journal article" date="2023" name="Mol. Phylogenet. Evol.">
        <title>Genome-scale phylogeny and comparative genomics of the fungal order Sordariales.</title>
        <authorList>
            <person name="Hensen N."/>
            <person name="Bonometti L."/>
            <person name="Westerberg I."/>
            <person name="Brannstrom I.O."/>
            <person name="Guillou S."/>
            <person name="Cros-Aarteil S."/>
            <person name="Calhoun S."/>
            <person name="Haridas S."/>
            <person name="Kuo A."/>
            <person name="Mondo S."/>
            <person name="Pangilinan J."/>
            <person name="Riley R."/>
            <person name="LaButti K."/>
            <person name="Andreopoulos B."/>
            <person name="Lipzen A."/>
            <person name="Chen C."/>
            <person name="Yan M."/>
            <person name="Daum C."/>
            <person name="Ng V."/>
            <person name="Clum A."/>
            <person name="Steindorff A."/>
            <person name="Ohm R.A."/>
            <person name="Martin F."/>
            <person name="Silar P."/>
            <person name="Natvig D.O."/>
            <person name="Lalanne C."/>
            <person name="Gautier V."/>
            <person name="Ament-Velasquez S.L."/>
            <person name="Kruys A."/>
            <person name="Hutchinson M.I."/>
            <person name="Powell A.J."/>
            <person name="Barry K."/>
            <person name="Miller A.N."/>
            <person name="Grigoriev I.V."/>
            <person name="Debuchy R."/>
            <person name="Gladieux P."/>
            <person name="Hiltunen Thoren M."/>
            <person name="Johannesson H."/>
        </authorList>
    </citation>
    <scope>NUCLEOTIDE SEQUENCE</scope>
    <source>
        <strain evidence="2">PSN293</strain>
    </source>
</reference>
<feature type="compositionally biased region" description="Low complexity" evidence="1">
    <location>
        <begin position="97"/>
        <end position="115"/>
    </location>
</feature>
<keyword evidence="3" id="KW-1185">Reference proteome</keyword>
<evidence type="ECO:0000313" key="3">
    <source>
        <dbReference type="Proteomes" id="UP001301769"/>
    </source>
</evidence>
<organism evidence="2 3">
    <name type="scientific">Rhypophila decipiens</name>
    <dbReference type="NCBI Taxonomy" id="261697"/>
    <lineage>
        <taxon>Eukaryota</taxon>
        <taxon>Fungi</taxon>
        <taxon>Dikarya</taxon>
        <taxon>Ascomycota</taxon>
        <taxon>Pezizomycotina</taxon>
        <taxon>Sordariomycetes</taxon>
        <taxon>Sordariomycetidae</taxon>
        <taxon>Sordariales</taxon>
        <taxon>Naviculisporaceae</taxon>
        <taxon>Rhypophila</taxon>
    </lineage>
</organism>
<comment type="caution">
    <text evidence="2">The sequence shown here is derived from an EMBL/GenBank/DDBJ whole genome shotgun (WGS) entry which is preliminary data.</text>
</comment>
<gene>
    <name evidence="2" type="ORF">QBC37DRAFT_116024</name>
</gene>
<sequence>MDQRPKRKCDYFQQETTTSPAAMSLANIGGPSRNPIYYNDNYEPIDPSPELQELYSKWRQLEEQEELRVHLLEQAQLASPSSDGGQNDAFLRPPSLSATSMSRSPSCASTSASVTGAINNMGLGEEKPTRTRRKQGRQGPLGDVRKARTALLRKLHACQSCHSRKVACLHHNFGLLEDTYQASKQLVRPPPWRLRQNNTDNTRAQQQDLFGVGVRPNLRIPNHLTSFEPGSGQADPNLDFQNLLSHADPMSPNTTAPLYNFADDPSQWLNLGYNNTNNIAATASLSPSYPYPASFSPSVSPISAPPMAPRTAVTDPTTDRHMPIGRLIAPDHGQGQGQGYLNGDYVGFYGTGGTGQRRWEWECRFGDDGTLSSCSYSNMSDSNDAPIICKQRYGTLENLQTHFHNDHVPFENGKIYPFCTRCSQHYDYAFFVSCPTCGGGDSGLEPTGLASPSFLPYPAGNRNSTEQSQEQWYWGDILPAPDHGSGQRRTGTVLSGDGGFAGGGNFGSLARSGTITQLDVWNKTFFGGGGFGGGGGAAAQGRSGRGNFSCSMPQAPDFSGSPSSTGDADKHGNLGYSYSVNLFLSPSHPSSLFKPPTSKMLAPFIAPLSANAFPPPDKHTSLTLSSMAPRNPNAPKRTPTTRGRARSCPYYAYSKEIFGGAQTKSLTREASNARGGLSISLSSGLPWPTTCSNILIDSSTTCHSTASNLTSTVIRLLLLVLTMLALTHGLSLSQHSGQASRDRQKKVLSPPWFGSHPRATTTTAGNQIFEGSVICVLLGLAGMWLIQSHLSFRRVLLATEKDDSRSRRQIYQLEQERAGLLRDDIAGYPPRRRQEQQGTCSERPRNNNNNNKLGVLDGGHCRGEHGFCVHAQATAAAAG</sequence>